<accession>A0A4Y8UJC3</accession>
<proteinExistence type="inferred from homology"/>
<dbReference type="GO" id="GO:0007155">
    <property type="term" value="P:cell adhesion"/>
    <property type="evidence" value="ECO:0007669"/>
    <property type="project" value="InterPro"/>
</dbReference>
<evidence type="ECO:0000313" key="5">
    <source>
        <dbReference type="EMBL" id="TFH68432.1"/>
    </source>
</evidence>
<comment type="similarity">
    <text evidence="1 3">Belongs to the N-Me-Phe pilin family.</text>
</comment>
<keyword evidence="6" id="KW-1185">Reference proteome</keyword>
<dbReference type="GO" id="GO:0043107">
    <property type="term" value="P:type IV pilus-dependent motility"/>
    <property type="evidence" value="ECO:0007669"/>
    <property type="project" value="TreeGrafter"/>
</dbReference>
<protein>
    <submittedName>
        <fullName evidence="5">Prepilin-type N-terminal cleavage/methylation domain-containing protein</fullName>
    </submittedName>
</protein>
<dbReference type="OrthoDB" id="5918848at2"/>
<keyword evidence="4" id="KW-1133">Transmembrane helix</keyword>
<comment type="caution">
    <text evidence="5">The sequence shown here is derived from an EMBL/GenBank/DDBJ whole genome shotgun (WGS) entry which is preliminary data.</text>
</comment>
<name>A0A4Y8UJC3_9GAMM</name>
<dbReference type="InterPro" id="IPR012902">
    <property type="entry name" value="N_methyl_site"/>
</dbReference>
<dbReference type="PANTHER" id="PTHR30093:SF34">
    <property type="entry name" value="PREPILIN PEPTIDASE-DEPENDENT PROTEIN D"/>
    <property type="match status" value="1"/>
</dbReference>
<dbReference type="Pfam" id="PF07963">
    <property type="entry name" value="N_methyl"/>
    <property type="match status" value="1"/>
</dbReference>
<dbReference type="PROSITE" id="PS00409">
    <property type="entry name" value="PROKAR_NTER_METHYL"/>
    <property type="match status" value="1"/>
</dbReference>
<feature type="transmembrane region" description="Helical" evidence="4">
    <location>
        <begin position="12"/>
        <end position="32"/>
    </location>
</feature>
<dbReference type="Gene3D" id="3.30.700.10">
    <property type="entry name" value="Glycoprotein, Type 4 Pilin"/>
    <property type="match status" value="1"/>
</dbReference>
<dbReference type="Pfam" id="PF00114">
    <property type="entry name" value="Pilin"/>
    <property type="match status" value="1"/>
</dbReference>
<evidence type="ECO:0000256" key="1">
    <source>
        <dbReference type="ARBA" id="ARBA00005233"/>
    </source>
</evidence>
<dbReference type="NCBIfam" id="TIGR02532">
    <property type="entry name" value="IV_pilin_GFxxxE"/>
    <property type="match status" value="1"/>
</dbReference>
<dbReference type="SUPFAM" id="SSF54523">
    <property type="entry name" value="Pili subunits"/>
    <property type="match status" value="1"/>
</dbReference>
<evidence type="ECO:0000256" key="4">
    <source>
        <dbReference type="SAM" id="Phobius"/>
    </source>
</evidence>
<keyword evidence="3" id="KW-0281">Fimbrium</keyword>
<evidence type="ECO:0000313" key="6">
    <source>
        <dbReference type="Proteomes" id="UP000298133"/>
    </source>
</evidence>
<keyword evidence="4" id="KW-0472">Membrane</keyword>
<dbReference type="PANTHER" id="PTHR30093">
    <property type="entry name" value="GENERAL SECRETION PATHWAY PROTEIN G"/>
    <property type="match status" value="1"/>
</dbReference>
<sequence length="157" mass="16372">MNSMQQKQQSGFTLIELMIVVAIIAILAAVAVPQYNDYTLRAKMSEVVLAAAPCKLEVSEVAQSENISTYTAWGCATSTATSQYVESVAVAAGVITVSIQGTSNTGLDAGTVVFTPQNASGTTVTTEGSVYEWSCAPSSVALNKYFPTNCRAVAAAE</sequence>
<gene>
    <name evidence="5" type="ORF">E3W66_00265</name>
</gene>
<keyword evidence="4" id="KW-0812">Transmembrane</keyword>
<dbReference type="Proteomes" id="UP000298133">
    <property type="component" value="Unassembled WGS sequence"/>
</dbReference>
<evidence type="ECO:0000256" key="3">
    <source>
        <dbReference type="RuleBase" id="RU000389"/>
    </source>
</evidence>
<dbReference type="AlphaFoldDB" id="A0A4Y8UJC3"/>
<dbReference type="GO" id="GO:0044096">
    <property type="term" value="C:type IV pilus"/>
    <property type="evidence" value="ECO:0007669"/>
    <property type="project" value="TreeGrafter"/>
</dbReference>
<reference evidence="5 6" key="1">
    <citation type="submission" date="2019-03" db="EMBL/GenBank/DDBJ databases">
        <title>Draft genome of Gammaproteobacteria bacterium LSUCC0057, a member of the SAR92 clade.</title>
        <authorList>
            <person name="Lanclos V.C."/>
            <person name="Doiron C."/>
            <person name="Henson M.W."/>
            <person name="Thrash J.C."/>
        </authorList>
    </citation>
    <scope>NUCLEOTIDE SEQUENCE [LARGE SCALE GENOMIC DNA]</scope>
    <source>
        <strain evidence="5 6">LSUCC0057</strain>
    </source>
</reference>
<dbReference type="InterPro" id="IPR001082">
    <property type="entry name" value="Pilin"/>
</dbReference>
<keyword evidence="2" id="KW-0488">Methylation</keyword>
<evidence type="ECO:0000256" key="2">
    <source>
        <dbReference type="ARBA" id="ARBA00022481"/>
    </source>
</evidence>
<organism evidence="5 6">
    <name type="scientific">Gammaproteobacteria bacterium LSUCC0057</name>
    <dbReference type="NCBI Taxonomy" id="2559237"/>
    <lineage>
        <taxon>Bacteria</taxon>
        <taxon>Pseudomonadati</taxon>
        <taxon>Pseudomonadota</taxon>
        <taxon>Gammaproteobacteria</taxon>
        <taxon>Cellvibrionales</taxon>
        <taxon>Porticoccaceae</taxon>
        <taxon>SAR92 clade</taxon>
    </lineage>
</organism>
<dbReference type="InterPro" id="IPR045584">
    <property type="entry name" value="Pilin-like"/>
</dbReference>
<dbReference type="EMBL" id="SPIA01000001">
    <property type="protein sequence ID" value="TFH68432.1"/>
    <property type="molecule type" value="Genomic_DNA"/>
</dbReference>